<name>C7Q3H1_CATAD</name>
<dbReference type="HOGENOM" id="CLU_121813_0_0_11"/>
<protein>
    <submittedName>
        <fullName evidence="1">Uncharacterized protein</fullName>
    </submittedName>
</protein>
<organism evidence="1 2">
    <name type="scientific">Catenulispora acidiphila (strain DSM 44928 / JCM 14897 / NBRC 102108 / NRRL B-24433 / ID139908)</name>
    <dbReference type="NCBI Taxonomy" id="479433"/>
    <lineage>
        <taxon>Bacteria</taxon>
        <taxon>Bacillati</taxon>
        <taxon>Actinomycetota</taxon>
        <taxon>Actinomycetes</taxon>
        <taxon>Catenulisporales</taxon>
        <taxon>Catenulisporaceae</taxon>
        <taxon>Catenulispora</taxon>
    </lineage>
</organism>
<dbReference type="EMBL" id="CP001700">
    <property type="protein sequence ID" value="ACU75736.1"/>
    <property type="molecule type" value="Genomic_DNA"/>
</dbReference>
<sequence length="192" mass="19286" precursor="true">MASCLLLDKGSEVRVAAKKALVSAAAVCALVSGCAHGSKTTLPVAPSSSDPSSGSQASTRAAVLAGYTGMWSDYQKDLLTANWRNPVSVNHATGEALQDLENSLAVDGHNGWIGKGAPVLNPVIKSVSGAGVAATAEVVDCADLSHFLKYVAATGALEDSTPGGRHLIDAGLVVKGGVWKVSTLATGQAGSC</sequence>
<dbReference type="InParanoid" id="C7Q3H1"/>
<dbReference type="KEGG" id="cai:Caci_6898"/>
<proteinExistence type="predicted"/>
<dbReference type="STRING" id="479433.Caci_6898"/>
<accession>C7Q3H1</accession>
<dbReference type="AlphaFoldDB" id="C7Q3H1"/>
<gene>
    <name evidence="1" type="ordered locus">Caci_6898</name>
</gene>
<dbReference type="Proteomes" id="UP000000851">
    <property type="component" value="Chromosome"/>
</dbReference>
<keyword evidence="2" id="KW-1185">Reference proteome</keyword>
<evidence type="ECO:0000313" key="1">
    <source>
        <dbReference type="EMBL" id="ACU75736.1"/>
    </source>
</evidence>
<reference evidence="1 2" key="1">
    <citation type="journal article" date="2009" name="Stand. Genomic Sci.">
        <title>Complete genome sequence of Catenulispora acidiphila type strain (ID 139908).</title>
        <authorList>
            <person name="Copeland A."/>
            <person name="Lapidus A."/>
            <person name="Glavina Del Rio T."/>
            <person name="Nolan M."/>
            <person name="Lucas S."/>
            <person name="Chen F."/>
            <person name="Tice H."/>
            <person name="Cheng J.F."/>
            <person name="Bruce D."/>
            <person name="Goodwin L."/>
            <person name="Pitluck S."/>
            <person name="Mikhailova N."/>
            <person name="Pati A."/>
            <person name="Ivanova N."/>
            <person name="Mavromatis K."/>
            <person name="Chen A."/>
            <person name="Palaniappan K."/>
            <person name="Chain P."/>
            <person name="Land M."/>
            <person name="Hauser L."/>
            <person name="Chang Y.J."/>
            <person name="Jeffries C.D."/>
            <person name="Chertkov O."/>
            <person name="Brettin T."/>
            <person name="Detter J.C."/>
            <person name="Han C."/>
            <person name="Ali Z."/>
            <person name="Tindall B.J."/>
            <person name="Goker M."/>
            <person name="Bristow J."/>
            <person name="Eisen J.A."/>
            <person name="Markowitz V."/>
            <person name="Hugenholtz P."/>
            <person name="Kyrpides N.C."/>
            <person name="Klenk H.P."/>
        </authorList>
    </citation>
    <scope>NUCLEOTIDE SEQUENCE [LARGE SCALE GENOMIC DNA]</scope>
    <source>
        <strain evidence="2">DSM 44928 / JCM 14897 / NBRC 102108 / NRRL B-24433 / ID139908</strain>
    </source>
</reference>
<evidence type="ECO:0000313" key="2">
    <source>
        <dbReference type="Proteomes" id="UP000000851"/>
    </source>
</evidence>